<accession>A0A9Q1CN35</accession>
<evidence type="ECO:0000313" key="2">
    <source>
        <dbReference type="Proteomes" id="UP001152320"/>
    </source>
</evidence>
<reference evidence="1" key="1">
    <citation type="submission" date="2021-10" db="EMBL/GenBank/DDBJ databases">
        <title>Tropical sea cucumber genome reveals ecological adaptation and Cuvierian tubules defense mechanism.</title>
        <authorList>
            <person name="Chen T."/>
        </authorList>
    </citation>
    <scope>NUCLEOTIDE SEQUENCE</scope>
    <source>
        <strain evidence="1">Nanhai2018</strain>
        <tissue evidence="1">Muscle</tissue>
    </source>
</reference>
<dbReference type="Proteomes" id="UP001152320">
    <property type="component" value="Chromosome 1"/>
</dbReference>
<keyword evidence="2" id="KW-1185">Reference proteome</keyword>
<organism evidence="1 2">
    <name type="scientific">Holothuria leucospilota</name>
    <name type="common">Black long sea cucumber</name>
    <name type="synonym">Mertensiothuria leucospilota</name>
    <dbReference type="NCBI Taxonomy" id="206669"/>
    <lineage>
        <taxon>Eukaryota</taxon>
        <taxon>Metazoa</taxon>
        <taxon>Echinodermata</taxon>
        <taxon>Eleutherozoa</taxon>
        <taxon>Echinozoa</taxon>
        <taxon>Holothuroidea</taxon>
        <taxon>Aspidochirotacea</taxon>
        <taxon>Aspidochirotida</taxon>
        <taxon>Holothuriidae</taxon>
        <taxon>Holothuria</taxon>
    </lineage>
</organism>
<protein>
    <submittedName>
        <fullName evidence="1">Uncharacterized protein</fullName>
    </submittedName>
</protein>
<proteinExistence type="predicted"/>
<dbReference type="EMBL" id="JAIZAY010000001">
    <property type="protein sequence ID" value="KAJ8048243.1"/>
    <property type="molecule type" value="Genomic_DNA"/>
</dbReference>
<sequence>MKKQLHANQFDLFDQDVVEVSSLEAAQEICNFLNVTLYSSITVASRVVVYGCEFRIGSMIMLLPEGSLEEDDPFFSQIIVLVEESEVYFLAKSCETSHYERHFHAHYRVFKPRELLHFRPLHATQSHIAGSDLFYIPVQYRNL</sequence>
<gene>
    <name evidence="1" type="ORF">HOLleu_00483</name>
</gene>
<name>A0A9Q1CN35_HOLLE</name>
<dbReference type="AlphaFoldDB" id="A0A9Q1CN35"/>
<evidence type="ECO:0000313" key="1">
    <source>
        <dbReference type="EMBL" id="KAJ8048243.1"/>
    </source>
</evidence>
<comment type="caution">
    <text evidence="1">The sequence shown here is derived from an EMBL/GenBank/DDBJ whole genome shotgun (WGS) entry which is preliminary data.</text>
</comment>